<dbReference type="OMA" id="NERGNEQ"/>
<keyword evidence="2" id="KW-1185">Reference proteome</keyword>
<reference evidence="1 2" key="1">
    <citation type="journal article" date="2021" name="Nat. Plants">
        <title>The Taxus genome provides insights into paclitaxel biosynthesis.</title>
        <authorList>
            <person name="Xiong X."/>
            <person name="Gou J."/>
            <person name="Liao Q."/>
            <person name="Li Y."/>
            <person name="Zhou Q."/>
            <person name="Bi G."/>
            <person name="Li C."/>
            <person name="Du R."/>
            <person name="Wang X."/>
            <person name="Sun T."/>
            <person name="Guo L."/>
            <person name="Liang H."/>
            <person name="Lu P."/>
            <person name="Wu Y."/>
            <person name="Zhang Z."/>
            <person name="Ro D.K."/>
            <person name="Shang Y."/>
            <person name="Huang S."/>
            <person name="Yan J."/>
        </authorList>
    </citation>
    <scope>NUCLEOTIDE SEQUENCE [LARGE SCALE GENOMIC DNA]</scope>
    <source>
        <strain evidence="1">Ta-2019</strain>
    </source>
</reference>
<organism evidence="1 2">
    <name type="scientific">Taxus chinensis</name>
    <name type="common">Chinese yew</name>
    <name type="synonym">Taxus wallichiana var. chinensis</name>
    <dbReference type="NCBI Taxonomy" id="29808"/>
    <lineage>
        <taxon>Eukaryota</taxon>
        <taxon>Viridiplantae</taxon>
        <taxon>Streptophyta</taxon>
        <taxon>Embryophyta</taxon>
        <taxon>Tracheophyta</taxon>
        <taxon>Spermatophyta</taxon>
        <taxon>Pinopsida</taxon>
        <taxon>Pinidae</taxon>
        <taxon>Conifers II</taxon>
        <taxon>Cupressales</taxon>
        <taxon>Taxaceae</taxon>
        <taxon>Taxus</taxon>
    </lineage>
</organism>
<sequence length="204" mass="22384">MAFFQIMRNASSAVVPVALRTLSRQRAIHSAVGFAFQSRCRQEIIKGNPFMERRAAFSSSSSSIVPKSKAEENLIKVLDSEIECAVESEPAKEDIVPSGKIPFTIEDNPGEQSVTLRRKYGNEDIKVEAMGIDIADQEGEDDGDNERGNEQPQLSFNVNISKGDGPYLEFNCSAYADEIVIDMMSVKNPKGDPDVLAYEGPAFA</sequence>
<protein>
    <recommendedName>
        <fullName evidence="3">Mitochondrial glycoprotein family protein</fullName>
    </recommendedName>
</protein>
<dbReference type="PANTHER" id="PTHR10826">
    <property type="entry name" value="COMPLEMENT COMPONENT 1"/>
    <property type="match status" value="1"/>
</dbReference>
<dbReference type="EMBL" id="JAHRHJ020000004">
    <property type="protein sequence ID" value="KAH9317544.1"/>
    <property type="molecule type" value="Genomic_DNA"/>
</dbReference>
<name>A0AA38G676_TAXCH</name>
<feature type="non-terminal residue" evidence="1">
    <location>
        <position position="204"/>
    </location>
</feature>
<evidence type="ECO:0008006" key="3">
    <source>
        <dbReference type="Google" id="ProtNLM"/>
    </source>
</evidence>
<dbReference type="Gene3D" id="3.10.280.10">
    <property type="entry name" value="Mitochondrial glycoprotein"/>
    <property type="match status" value="1"/>
</dbReference>
<dbReference type="SUPFAM" id="SSF54529">
    <property type="entry name" value="Mitochondrial glycoprotein MAM33-like"/>
    <property type="match status" value="1"/>
</dbReference>
<dbReference type="PANTHER" id="PTHR10826:SF41">
    <property type="entry name" value="MITOCHONDRIAL GLYCOPROTEIN FAMILY PROTEIN"/>
    <property type="match status" value="1"/>
</dbReference>
<proteinExistence type="predicted"/>
<dbReference type="InterPro" id="IPR003428">
    <property type="entry name" value="MAM33"/>
</dbReference>
<dbReference type="Pfam" id="PF02330">
    <property type="entry name" value="MAM33"/>
    <property type="match status" value="1"/>
</dbReference>
<dbReference type="AlphaFoldDB" id="A0AA38G676"/>
<dbReference type="GO" id="GO:0005759">
    <property type="term" value="C:mitochondrial matrix"/>
    <property type="evidence" value="ECO:0007669"/>
    <property type="project" value="InterPro"/>
</dbReference>
<dbReference type="InterPro" id="IPR036561">
    <property type="entry name" value="MAM33_sf"/>
</dbReference>
<gene>
    <name evidence="1" type="ORF">KI387_019313</name>
</gene>
<dbReference type="Proteomes" id="UP000824469">
    <property type="component" value="Unassembled WGS sequence"/>
</dbReference>
<comment type="caution">
    <text evidence="1">The sequence shown here is derived from an EMBL/GenBank/DDBJ whole genome shotgun (WGS) entry which is preliminary data.</text>
</comment>
<accession>A0AA38G676</accession>
<evidence type="ECO:0000313" key="2">
    <source>
        <dbReference type="Proteomes" id="UP000824469"/>
    </source>
</evidence>
<evidence type="ECO:0000313" key="1">
    <source>
        <dbReference type="EMBL" id="KAH9317544.1"/>
    </source>
</evidence>